<dbReference type="InterPro" id="IPR016187">
    <property type="entry name" value="CTDL_fold"/>
</dbReference>
<feature type="domain" description="Sulfatase-modifying factor enzyme-like" evidence="3">
    <location>
        <begin position="86"/>
        <end position="363"/>
    </location>
</feature>
<dbReference type="InterPro" id="IPR005532">
    <property type="entry name" value="SUMF_dom"/>
</dbReference>
<keyword evidence="2" id="KW-0732">Signal</keyword>
<accession>A0AAW0X569</accession>
<dbReference type="PANTHER" id="PTHR23150:SF19">
    <property type="entry name" value="FORMYLGLYCINE-GENERATING ENZYME"/>
    <property type="match status" value="1"/>
</dbReference>
<dbReference type="EMBL" id="JARKIK010000040">
    <property type="protein sequence ID" value="KAK8738260.1"/>
    <property type="molecule type" value="Genomic_DNA"/>
</dbReference>
<proteinExistence type="inferred from homology"/>
<protein>
    <recommendedName>
        <fullName evidence="3">Sulfatase-modifying factor enzyme-like domain-containing protein</fullName>
    </recommendedName>
</protein>
<dbReference type="Gene3D" id="3.90.1580.10">
    <property type="entry name" value="paralog of FGE (formylglycine-generating enzyme)"/>
    <property type="match status" value="1"/>
</dbReference>
<evidence type="ECO:0000313" key="4">
    <source>
        <dbReference type="EMBL" id="KAK8738260.1"/>
    </source>
</evidence>
<dbReference type="InterPro" id="IPR051043">
    <property type="entry name" value="Sulfatase_Mod_Factor_Kinase"/>
</dbReference>
<name>A0AAW0X569_CHEQU</name>
<dbReference type="PANTHER" id="PTHR23150">
    <property type="entry name" value="SULFATASE MODIFYING FACTOR 1, 2"/>
    <property type="match status" value="1"/>
</dbReference>
<dbReference type="GO" id="GO:0120147">
    <property type="term" value="F:formylglycine-generating oxidase activity"/>
    <property type="evidence" value="ECO:0007669"/>
    <property type="project" value="TreeGrafter"/>
</dbReference>
<reference evidence="4 5" key="1">
    <citation type="journal article" date="2024" name="BMC Genomics">
        <title>Genome assembly of redclaw crayfish (Cherax quadricarinatus) provides insights into its immune adaptation and hypoxia tolerance.</title>
        <authorList>
            <person name="Liu Z."/>
            <person name="Zheng J."/>
            <person name="Li H."/>
            <person name="Fang K."/>
            <person name="Wang S."/>
            <person name="He J."/>
            <person name="Zhou D."/>
            <person name="Weng S."/>
            <person name="Chi M."/>
            <person name="Gu Z."/>
            <person name="He J."/>
            <person name="Li F."/>
            <person name="Wang M."/>
        </authorList>
    </citation>
    <scope>NUCLEOTIDE SEQUENCE [LARGE SCALE GENOMIC DNA]</scope>
    <source>
        <strain evidence="4">ZL_2023a</strain>
    </source>
</reference>
<gene>
    <name evidence="4" type="ORF">OTU49_004131</name>
</gene>
<evidence type="ECO:0000256" key="2">
    <source>
        <dbReference type="SAM" id="SignalP"/>
    </source>
</evidence>
<sequence>MPNKQYRLMIFWGFCALNLCLSKEECTVPQEDETTCGCAATSRRRPESIVEIDEPDDKTTENSLNTAPSFKYSKAVNIVDDSDCTHQMVEIPGGKFIMGTNDPIFHADGEHPARWIEIDTFYMDAHEVSNAEFERFVNANSYKTEAEKFGDSFVLEGELSEAVKSTIQNAVAAAPWWLPVKGANWRHPEGPDSNITDRMDHPVVHVSWNDAVAFCTWMDKRLPTEAEWERACRAGKQERLFSWGNKFTPNNQYRANIWQGTFPKEDTGLDGWAGRCPVTSFPPNGYGLYNMLGNVWEWTNDWWQVSHSPSLETNPRGANAGEDKVKKGGSYMCTKGYCYRYRCAARSQNTPDSSAGNLGFRCAADKLPHYLKKL</sequence>
<feature type="signal peptide" evidence="2">
    <location>
        <begin position="1"/>
        <end position="22"/>
    </location>
</feature>
<dbReference type="Proteomes" id="UP001445076">
    <property type="component" value="Unassembled WGS sequence"/>
</dbReference>
<dbReference type="Pfam" id="PF03781">
    <property type="entry name" value="FGE-sulfatase"/>
    <property type="match status" value="1"/>
</dbReference>
<dbReference type="GO" id="GO:0005783">
    <property type="term" value="C:endoplasmic reticulum"/>
    <property type="evidence" value="ECO:0007669"/>
    <property type="project" value="TreeGrafter"/>
</dbReference>
<comment type="similarity">
    <text evidence="1">Belongs to the sulfatase-modifying factor family.</text>
</comment>
<dbReference type="SUPFAM" id="SSF56436">
    <property type="entry name" value="C-type lectin-like"/>
    <property type="match status" value="1"/>
</dbReference>
<dbReference type="InterPro" id="IPR042095">
    <property type="entry name" value="SUMF_sf"/>
</dbReference>
<evidence type="ECO:0000259" key="3">
    <source>
        <dbReference type="Pfam" id="PF03781"/>
    </source>
</evidence>
<organism evidence="4 5">
    <name type="scientific">Cherax quadricarinatus</name>
    <name type="common">Australian red claw crayfish</name>
    <dbReference type="NCBI Taxonomy" id="27406"/>
    <lineage>
        <taxon>Eukaryota</taxon>
        <taxon>Metazoa</taxon>
        <taxon>Ecdysozoa</taxon>
        <taxon>Arthropoda</taxon>
        <taxon>Crustacea</taxon>
        <taxon>Multicrustacea</taxon>
        <taxon>Malacostraca</taxon>
        <taxon>Eumalacostraca</taxon>
        <taxon>Eucarida</taxon>
        <taxon>Decapoda</taxon>
        <taxon>Pleocyemata</taxon>
        <taxon>Astacidea</taxon>
        <taxon>Parastacoidea</taxon>
        <taxon>Parastacidae</taxon>
        <taxon>Cherax</taxon>
    </lineage>
</organism>
<keyword evidence="5" id="KW-1185">Reference proteome</keyword>
<dbReference type="AlphaFoldDB" id="A0AAW0X569"/>
<evidence type="ECO:0000256" key="1">
    <source>
        <dbReference type="ARBA" id="ARBA00005310"/>
    </source>
</evidence>
<comment type="caution">
    <text evidence="4">The sequence shown here is derived from an EMBL/GenBank/DDBJ whole genome shotgun (WGS) entry which is preliminary data.</text>
</comment>
<evidence type="ECO:0000313" key="5">
    <source>
        <dbReference type="Proteomes" id="UP001445076"/>
    </source>
</evidence>
<feature type="chain" id="PRO_5043329131" description="Sulfatase-modifying factor enzyme-like domain-containing protein" evidence="2">
    <location>
        <begin position="23"/>
        <end position="374"/>
    </location>
</feature>